<accession>A0ABV0J732</accession>
<organism evidence="1 2">
    <name type="scientific">Trichocoleus desertorum GB2-A4</name>
    <dbReference type="NCBI Taxonomy" id="2933944"/>
    <lineage>
        <taxon>Bacteria</taxon>
        <taxon>Bacillati</taxon>
        <taxon>Cyanobacteriota</taxon>
        <taxon>Cyanophyceae</taxon>
        <taxon>Leptolyngbyales</taxon>
        <taxon>Trichocoleusaceae</taxon>
        <taxon>Trichocoleus</taxon>
    </lineage>
</organism>
<evidence type="ECO:0000313" key="1">
    <source>
        <dbReference type="EMBL" id="MEP0817593.1"/>
    </source>
</evidence>
<sequence>MNPNIAGFDLPLLDEGDKLNRILASTLGNQLPTATQLSYSYQSISQLPQPYWDATHFGLERVAIFQDASSTEQQAIAQIASQGLLLEAYFVEKAGMGYMAKMLLLAETLEERMLYSLFAAEEATHLAQIRGFFAPQDEGEEKESTSTDDPFLRFLSDLLETEDKAILLFIIQVVLEGWGLSHYRSLAKGCSHLELGQLFEQFLQAEARHHGSGLMLFNQISLSKPSQSAIVEALILFLRMVQVGPQRVLSAIAQVKGDLSRLQQIQVLQELETEIQSGARLSYLRSLMQKTTAHAIVQELEERGSFKPFPAEKCI</sequence>
<dbReference type="Proteomes" id="UP001464891">
    <property type="component" value="Unassembled WGS sequence"/>
</dbReference>
<evidence type="ECO:0000313" key="2">
    <source>
        <dbReference type="Proteomes" id="UP001464891"/>
    </source>
</evidence>
<dbReference type="SUPFAM" id="SSF47240">
    <property type="entry name" value="Ferritin-like"/>
    <property type="match status" value="1"/>
</dbReference>
<gene>
    <name evidence="1" type="ORF">NC998_10840</name>
</gene>
<dbReference type="RefSeq" id="WP_190435818.1">
    <property type="nucleotide sequence ID" value="NZ_JAMPKM010000005.1"/>
</dbReference>
<name>A0ABV0J732_9CYAN</name>
<proteinExistence type="predicted"/>
<dbReference type="InterPro" id="IPR009078">
    <property type="entry name" value="Ferritin-like_SF"/>
</dbReference>
<reference evidence="1 2" key="1">
    <citation type="submission" date="2022-04" db="EMBL/GenBank/DDBJ databases">
        <title>Positive selection, recombination, and allopatry shape intraspecific diversity of widespread and dominant cyanobacteria.</title>
        <authorList>
            <person name="Wei J."/>
            <person name="Shu W."/>
            <person name="Hu C."/>
        </authorList>
    </citation>
    <scope>NUCLEOTIDE SEQUENCE [LARGE SCALE GENOMIC DNA]</scope>
    <source>
        <strain evidence="1 2">GB2-A4</strain>
    </source>
</reference>
<protein>
    <submittedName>
        <fullName evidence="1">Ferritin-like domain-containing protein</fullName>
    </submittedName>
</protein>
<keyword evidence="2" id="KW-1185">Reference proteome</keyword>
<dbReference type="EMBL" id="JAMPKM010000005">
    <property type="protein sequence ID" value="MEP0817593.1"/>
    <property type="molecule type" value="Genomic_DNA"/>
</dbReference>
<comment type="caution">
    <text evidence="1">The sequence shown here is derived from an EMBL/GenBank/DDBJ whole genome shotgun (WGS) entry which is preliminary data.</text>
</comment>